<gene>
    <name evidence="1" type="ORF">A7A08_01489</name>
</gene>
<organism evidence="1 2">
    <name type="scientific">Methyloligella halotolerans</name>
    <dbReference type="NCBI Taxonomy" id="1177755"/>
    <lineage>
        <taxon>Bacteria</taxon>
        <taxon>Pseudomonadati</taxon>
        <taxon>Pseudomonadota</taxon>
        <taxon>Alphaproteobacteria</taxon>
        <taxon>Hyphomicrobiales</taxon>
        <taxon>Hyphomicrobiaceae</taxon>
        <taxon>Methyloligella</taxon>
    </lineage>
</organism>
<dbReference type="CDD" id="cd00565">
    <property type="entry name" value="Ubl_ThiS"/>
    <property type="match status" value="1"/>
</dbReference>
<dbReference type="EMBL" id="MASI01000003">
    <property type="protein sequence ID" value="ODA67457.1"/>
    <property type="molecule type" value="Genomic_DNA"/>
</dbReference>
<dbReference type="InterPro" id="IPR012675">
    <property type="entry name" value="Beta-grasp_dom_sf"/>
</dbReference>
<dbReference type="InterPro" id="IPR010035">
    <property type="entry name" value="Thi_S"/>
</dbReference>
<dbReference type="PANTHER" id="PTHR34472">
    <property type="entry name" value="SULFUR CARRIER PROTEIN THIS"/>
    <property type="match status" value="1"/>
</dbReference>
<dbReference type="Pfam" id="PF02597">
    <property type="entry name" value="ThiS"/>
    <property type="match status" value="1"/>
</dbReference>
<dbReference type="AlphaFoldDB" id="A0A1E2RYZ6"/>
<evidence type="ECO:0000313" key="2">
    <source>
        <dbReference type="Proteomes" id="UP000095087"/>
    </source>
</evidence>
<dbReference type="RefSeq" id="WP_069094817.1">
    <property type="nucleotide sequence ID" value="NZ_MASI01000003.1"/>
</dbReference>
<comment type="caution">
    <text evidence="1">The sequence shown here is derived from an EMBL/GenBank/DDBJ whole genome shotgun (WGS) entry which is preliminary data.</text>
</comment>
<dbReference type="InterPro" id="IPR003749">
    <property type="entry name" value="ThiS/MoaD-like"/>
</dbReference>
<dbReference type="NCBIfam" id="TIGR01683">
    <property type="entry name" value="thiS"/>
    <property type="match status" value="1"/>
</dbReference>
<dbReference type="PANTHER" id="PTHR34472:SF1">
    <property type="entry name" value="SULFUR CARRIER PROTEIN THIS"/>
    <property type="match status" value="1"/>
</dbReference>
<evidence type="ECO:0000313" key="1">
    <source>
        <dbReference type="EMBL" id="ODA67457.1"/>
    </source>
</evidence>
<accession>A0A1E2RYZ6</accession>
<name>A0A1E2RYZ6_9HYPH</name>
<dbReference type="Gene3D" id="3.10.20.30">
    <property type="match status" value="1"/>
</dbReference>
<protein>
    <submittedName>
        <fullName evidence="1">Sulfur carrier protein ThiS</fullName>
    </submittedName>
</protein>
<dbReference type="InterPro" id="IPR016155">
    <property type="entry name" value="Mopterin_synth/thiamin_S_b"/>
</dbReference>
<dbReference type="STRING" id="1177755.A7A08_01489"/>
<dbReference type="Proteomes" id="UP000095087">
    <property type="component" value="Unassembled WGS sequence"/>
</dbReference>
<dbReference type="SUPFAM" id="SSF54285">
    <property type="entry name" value="MoaD/ThiS"/>
    <property type="match status" value="1"/>
</dbReference>
<dbReference type="OrthoDB" id="197113at2"/>
<proteinExistence type="predicted"/>
<reference evidence="1 2" key="1">
    <citation type="submission" date="2016-07" db="EMBL/GenBank/DDBJ databases">
        <title>Draft genome sequence of Methyloligella halotolerans C2T (VKM B-2706T=CCUG 61687T=DSM 25045T), a halotolerant polyhydroxybutyrate accumulating methylotroph.</title>
        <authorList>
            <person name="Vasilenko O.V."/>
            <person name="Doronina N.V."/>
            <person name="Poroshina M.N."/>
            <person name="Tarlachkov S.V."/>
            <person name="Trotsenko Y.A."/>
        </authorList>
    </citation>
    <scope>NUCLEOTIDE SEQUENCE [LARGE SCALE GENOMIC DNA]</scope>
    <source>
        <strain evidence="1 2">VKM B-2706</strain>
    </source>
</reference>
<sequence>MQILVNGEPHATEAGDLAALCAELELADAKIATARNGDFVPTAARADTRLTDGDEIEIVAPRQGG</sequence>
<keyword evidence="2" id="KW-1185">Reference proteome</keyword>